<dbReference type="OrthoDB" id="8655355at2"/>
<dbReference type="GeneID" id="92277289"/>
<comment type="caution">
    <text evidence="2">The sequence shown here is derived from an EMBL/GenBank/DDBJ whole genome shotgun (WGS) entry which is preliminary data.</text>
</comment>
<dbReference type="Proteomes" id="UP000179588">
    <property type="component" value="Unassembled WGS sequence"/>
</dbReference>
<organism evidence="2 3">
    <name type="scientific">Providencia stuartii</name>
    <dbReference type="NCBI Taxonomy" id="588"/>
    <lineage>
        <taxon>Bacteria</taxon>
        <taxon>Pseudomonadati</taxon>
        <taxon>Pseudomonadota</taxon>
        <taxon>Gammaproteobacteria</taxon>
        <taxon>Enterobacterales</taxon>
        <taxon>Morganellaceae</taxon>
        <taxon>Providencia</taxon>
    </lineage>
</organism>
<keyword evidence="1" id="KW-0449">Lipoprotein</keyword>
<dbReference type="PANTHER" id="PTHR37625:SF5">
    <property type="entry name" value="LIPOPROTEIN"/>
    <property type="match status" value="1"/>
</dbReference>
<proteinExistence type="predicted"/>
<protein>
    <submittedName>
        <fullName evidence="1 2">Type VI secretion system</fullName>
    </submittedName>
</protein>
<dbReference type="PROSITE" id="PS51257">
    <property type="entry name" value="PROKAR_LIPOPROTEIN"/>
    <property type="match status" value="1"/>
</dbReference>
<dbReference type="EMBL" id="LVIE01000201">
    <property type="protein sequence ID" value="OHT23020.1"/>
    <property type="molecule type" value="Genomic_DNA"/>
</dbReference>
<evidence type="ECO:0000313" key="3">
    <source>
        <dbReference type="Proteomes" id="UP000179588"/>
    </source>
</evidence>
<dbReference type="InterPro" id="IPR038706">
    <property type="entry name" value="Type_VI_SciN-like_sf"/>
</dbReference>
<dbReference type="AlphaFoldDB" id="A0A1S1HRN3"/>
<evidence type="ECO:0000313" key="1">
    <source>
        <dbReference type="EMBL" id="EMJ5135800.1"/>
    </source>
</evidence>
<reference evidence="1" key="2">
    <citation type="submission" date="2024-02" db="EMBL/GenBank/DDBJ databases">
        <authorList>
            <consortium name="Clinical and Environmental Microbiology Branch: Whole genome sequencing antimicrobial resistance pathogens in the healthcare setting"/>
        </authorList>
    </citation>
    <scope>NUCLEOTIDE SEQUENCE</scope>
    <source>
        <strain evidence="1">2021GO-0154</strain>
    </source>
</reference>
<reference evidence="2 3" key="1">
    <citation type="submission" date="2016-03" db="EMBL/GenBank/DDBJ databases">
        <title>Genome sequence of Providencia stuartii strain, isolated from the salivary glands of larval Lucilia sericata.</title>
        <authorList>
            <person name="Yuan Y."/>
            <person name="Zhang Y."/>
            <person name="Fu S."/>
            <person name="Crippen T.L."/>
            <person name="Visi D."/>
            <person name="Benbow M.E."/>
            <person name="Allen M."/>
            <person name="Tomberlin J.K."/>
            <person name="Sze S.-H."/>
            <person name="Tarone A.M."/>
        </authorList>
    </citation>
    <scope>NUCLEOTIDE SEQUENCE [LARGE SCALE GENOMIC DNA]</scope>
    <source>
        <strain evidence="2 3">Crippen</strain>
    </source>
</reference>
<gene>
    <name evidence="1" type="primary">tssJ</name>
    <name evidence="2" type="ORF">A3Q29_08845</name>
    <name evidence="1" type="ORF">RG298_003572</name>
</gene>
<evidence type="ECO:0000313" key="2">
    <source>
        <dbReference type="EMBL" id="OHT23020.1"/>
    </source>
</evidence>
<dbReference type="NCBIfam" id="TIGR03352">
    <property type="entry name" value="VI_chp_3"/>
    <property type="match status" value="1"/>
</dbReference>
<dbReference type="Pfam" id="PF12790">
    <property type="entry name" value="T6SS-SciN"/>
    <property type="match status" value="1"/>
</dbReference>
<dbReference type="PANTHER" id="PTHR37625">
    <property type="entry name" value="OUTER MEMBRANE LIPOPROTEIN-RELATED"/>
    <property type="match status" value="1"/>
</dbReference>
<sequence length="184" mass="21000">MRVQTLFGYLFLLFSMVVLSGCTRPLEAVSKIGQVILDPSIPIGPPEDRPSTISLTILAEPNINPNQDGEATPINLQIVYMNEDSLFAALDFDQIEEQDGNLEKVLKKNYIDHQDYTILPGQYKPLPNIELYPDNRYIGVIGYYSDPDNAEWKKIVKARGKGRHYFLLAHIRGNEIEFRQEEDD</sequence>
<keyword evidence="3" id="KW-1185">Reference proteome</keyword>
<name>A0A1S1HRN3_PROST</name>
<dbReference type="Gene3D" id="2.60.40.4150">
    <property type="entry name" value="Type VI secretion system, lipoprotein SciN"/>
    <property type="match status" value="1"/>
</dbReference>
<dbReference type="EMBL" id="ABMABF030000014">
    <property type="protein sequence ID" value="EMJ5135800.1"/>
    <property type="molecule type" value="Genomic_DNA"/>
</dbReference>
<accession>A0A1S1HRN3</accession>
<dbReference type="RefSeq" id="WP_070929527.1">
    <property type="nucleotide sequence ID" value="NZ_CANMXG010000013.1"/>
</dbReference>
<dbReference type="InterPro" id="IPR017734">
    <property type="entry name" value="T6SS_SciN"/>
</dbReference>